<dbReference type="OrthoDB" id="8684708at2"/>
<dbReference type="Proteomes" id="UP000238322">
    <property type="component" value="Unassembled WGS sequence"/>
</dbReference>
<proteinExistence type="predicted"/>
<organism evidence="2 3">
    <name type="scientific">Blastopirellula marina</name>
    <dbReference type="NCBI Taxonomy" id="124"/>
    <lineage>
        <taxon>Bacteria</taxon>
        <taxon>Pseudomonadati</taxon>
        <taxon>Planctomycetota</taxon>
        <taxon>Planctomycetia</taxon>
        <taxon>Pirellulales</taxon>
        <taxon>Pirellulaceae</taxon>
        <taxon>Blastopirellula</taxon>
    </lineage>
</organism>
<dbReference type="AlphaFoldDB" id="A0A2S8FS47"/>
<dbReference type="Gene3D" id="3.10.450.50">
    <property type="match status" value="1"/>
</dbReference>
<dbReference type="RefSeq" id="WP_105330707.1">
    <property type="nucleotide sequence ID" value="NZ_PUHY01000010.1"/>
</dbReference>
<dbReference type="InterPro" id="IPR032710">
    <property type="entry name" value="NTF2-like_dom_sf"/>
</dbReference>
<dbReference type="EMBL" id="PUHY01000010">
    <property type="protein sequence ID" value="PQO34977.1"/>
    <property type="molecule type" value="Genomic_DNA"/>
</dbReference>
<dbReference type="SUPFAM" id="SSF54427">
    <property type="entry name" value="NTF2-like"/>
    <property type="match status" value="1"/>
</dbReference>
<feature type="domain" description="SnoaL-like" evidence="1">
    <location>
        <begin position="16"/>
        <end position="103"/>
    </location>
</feature>
<evidence type="ECO:0000313" key="3">
    <source>
        <dbReference type="Proteomes" id="UP000238322"/>
    </source>
</evidence>
<gene>
    <name evidence="2" type="ORF">C5Y83_15980</name>
</gene>
<sequence>MTIDLPQPIASYFLADRGSSEAIAACFTPDAVVRDEGHTYQGRSEIQSWKTEAAAKYVYTCEPLTIEQNAEASVVTCRLEGNFPGSPADLRFVFHLAGDKIASLEIAP</sequence>
<dbReference type="Pfam" id="PF12680">
    <property type="entry name" value="SnoaL_2"/>
    <property type="match status" value="1"/>
</dbReference>
<name>A0A2S8FS47_9BACT</name>
<protein>
    <submittedName>
        <fullName evidence="2">Polyketide cyclase</fullName>
    </submittedName>
</protein>
<evidence type="ECO:0000313" key="2">
    <source>
        <dbReference type="EMBL" id="PQO34977.1"/>
    </source>
</evidence>
<reference evidence="2 3" key="1">
    <citation type="submission" date="2018-02" db="EMBL/GenBank/DDBJ databases">
        <title>Comparative genomes isolates from brazilian mangrove.</title>
        <authorList>
            <person name="Araujo J.E."/>
            <person name="Taketani R.G."/>
            <person name="Silva M.C.P."/>
            <person name="Loureco M.V."/>
            <person name="Andreote F.D."/>
        </authorList>
    </citation>
    <scope>NUCLEOTIDE SEQUENCE [LARGE SCALE GENOMIC DNA]</scope>
    <source>
        <strain evidence="2 3">Hex-1 MGV</strain>
    </source>
</reference>
<evidence type="ECO:0000259" key="1">
    <source>
        <dbReference type="Pfam" id="PF12680"/>
    </source>
</evidence>
<dbReference type="InterPro" id="IPR037401">
    <property type="entry name" value="SnoaL-like"/>
</dbReference>
<accession>A0A2S8FS47</accession>
<comment type="caution">
    <text evidence="2">The sequence shown here is derived from an EMBL/GenBank/DDBJ whole genome shotgun (WGS) entry which is preliminary data.</text>
</comment>